<proteinExistence type="predicted"/>
<sequence>MSWHTDERTAEVVGLIGEIIGRVNQEYERASGSHQLTPVQAKALGMLTYKPLRMRRIAELLQCDPSNVTGIVDRLVARELVSREPDPSDRRVKRIALTERGQEVADDLARSLDFAARPLAALTPEDQTVLRDLLAKLVRG</sequence>
<dbReference type="AlphaFoldDB" id="A0A4R6S0B2"/>
<keyword evidence="6" id="KW-1185">Reference proteome</keyword>
<dbReference type="PANTHER" id="PTHR33164">
    <property type="entry name" value="TRANSCRIPTIONAL REGULATOR, MARR FAMILY"/>
    <property type="match status" value="1"/>
</dbReference>
<dbReference type="GO" id="GO:0003677">
    <property type="term" value="F:DNA binding"/>
    <property type="evidence" value="ECO:0007669"/>
    <property type="project" value="UniProtKB-KW"/>
</dbReference>
<evidence type="ECO:0000313" key="5">
    <source>
        <dbReference type="EMBL" id="TDP92015.1"/>
    </source>
</evidence>
<dbReference type="PANTHER" id="PTHR33164:SF99">
    <property type="entry name" value="MARR FAMILY REGULATORY PROTEIN"/>
    <property type="match status" value="1"/>
</dbReference>
<dbReference type="SMART" id="SM00347">
    <property type="entry name" value="HTH_MARR"/>
    <property type="match status" value="1"/>
</dbReference>
<dbReference type="InterPro" id="IPR000835">
    <property type="entry name" value="HTH_MarR-typ"/>
</dbReference>
<keyword evidence="1" id="KW-0805">Transcription regulation</keyword>
<accession>A0A4R6S0B2</accession>
<evidence type="ECO:0000256" key="3">
    <source>
        <dbReference type="ARBA" id="ARBA00023163"/>
    </source>
</evidence>
<dbReference type="GO" id="GO:0003700">
    <property type="term" value="F:DNA-binding transcription factor activity"/>
    <property type="evidence" value="ECO:0007669"/>
    <property type="project" value="InterPro"/>
</dbReference>
<dbReference type="InterPro" id="IPR039422">
    <property type="entry name" value="MarR/SlyA-like"/>
</dbReference>
<dbReference type="GO" id="GO:0006950">
    <property type="term" value="P:response to stress"/>
    <property type="evidence" value="ECO:0007669"/>
    <property type="project" value="TreeGrafter"/>
</dbReference>
<dbReference type="InterPro" id="IPR036390">
    <property type="entry name" value="WH_DNA-bd_sf"/>
</dbReference>
<evidence type="ECO:0000313" key="6">
    <source>
        <dbReference type="Proteomes" id="UP000295444"/>
    </source>
</evidence>
<keyword evidence="2 5" id="KW-0238">DNA-binding</keyword>
<reference evidence="5 6" key="1">
    <citation type="submission" date="2019-03" db="EMBL/GenBank/DDBJ databases">
        <title>Genomic Encyclopedia of Type Strains, Phase IV (KMG-IV): sequencing the most valuable type-strain genomes for metagenomic binning, comparative biology and taxonomic classification.</title>
        <authorList>
            <person name="Goeker M."/>
        </authorList>
    </citation>
    <scope>NUCLEOTIDE SEQUENCE [LARGE SCALE GENOMIC DNA]</scope>
    <source>
        <strain evidence="5 6">DSM 45361</strain>
    </source>
</reference>
<dbReference type="Proteomes" id="UP000295444">
    <property type="component" value="Unassembled WGS sequence"/>
</dbReference>
<evidence type="ECO:0000256" key="2">
    <source>
        <dbReference type="ARBA" id="ARBA00023125"/>
    </source>
</evidence>
<dbReference type="InterPro" id="IPR023187">
    <property type="entry name" value="Tscrpt_reg_MarR-type_CS"/>
</dbReference>
<dbReference type="SUPFAM" id="SSF46785">
    <property type="entry name" value="Winged helix' DNA-binding domain"/>
    <property type="match status" value="1"/>
</dbReference>
<evidence type="ECO:0000259" key="4">
    <source>
        <dbReference type="PROSITE" id="PS50995"/>
    </source>
</evidence>
<protein>
    <submittedName>
        <fullName evidence="5">DNA-binding MarR family transcriptional regulator</fullName>
    </submittedName>
</protein>
<dbReference type="PROSITE" id="PS01117">
    <property type="entry name" value="HTH_MARR_1"/>
    <property type="match status" value="1"/>
</dbReference>
<dbReference type="PRINTS" id="PR00598">
    <property type="entry name" value="HTHMARR"/>
</dbReference>
<gene>
    <name evidence="5" type="ORF">EV186_108228</name>
</gene>
<dbReference type="Pfam" id="PF01047">
    <property type="entry name" value="MarR"/>
    <property type="match status" value="1"/>
</dbReference>
<name>A0A4R6S0B2_LABRH</name>
<dbReference type="PROSITE" id="PS50995">
    <property type="entry name" value="HTH_MARR_2"/>
    <property type="match status" value="1"/>
</dbReference>
<dbReference type="Gene3D" id="1.10.10.10">
    <property type="entry name" value="Winged helix-like DNA-binding domain superfamily/Winged helix DNA-binding domain"/>
    <property type="match status" value="1"/>
</dbReference>
<dbReference type="InterPro" id="IPR036388">
    <property type="entry name" value="WH-like_DNA-bd_sf"/>
</dbReference>
<organism evidence="5 6">
    <name type="scientific">Labedaea rhizosphaerae</name>
    <dbReference type="NCBI Taxonomy" id="598644"/>
    <lineage>
        <taxon>Bacteria</taxon>
        <taxon>Bacillati</taxon>
        <taxon>Actinomycetota</taxon>
        <taxon>Actinomycetes</taxon>
        <taxon>Pseudonocardiales</taxon>
        <taxon>Pseudonocardiaceae</taxon>
        <taxon>Labedaea</taxon>
    </lineage>
</organism>
<comment type="caution">
    <text evidence="5">The sequence shown here is derived from an EMBL/GenBank/DDBJ whole genome shotgun (WGS) entry which is preliminary data.</text>
</comment>
<evidence type="ECO:0000256" key="1">
    <source>
        <dbReference type="ARBA" id="ARBA00023015"/>
    </source>
</evidence>
<dbReference type="EMBL" id="SNXZ01000008">
    <property type="protein sequence ID" value="TDP92015.1"/>
    <property type="molecule type" value="Genomic_DNA"/>
</dbReference>
<dbReference type="RefSeq" id="WP_133853570.1">
    <property type="nucleotide sequence ID" value="NZ_SNXZ01000008.1"/>
</dbReference>
<keyword evidence="3" id="KW-0804">Transcription</keyword>
<dbReference type="OrthoDB" id="4807076at2"/>
<feature type="domain" description="HTH marR-type" evidence="4">
    <location>
        <begin position="9"/>
        <end position="139"/>
    </location>
</feature>